<evidence type="ECO:0000313" key="2">
    <source>
        <dbReference type="EMBL" id="GFY42730.1"/>
    </source>
</evidence>
<dbReference type="Proteomes" id="UP000886998">
    <property type="component" value="Unassembled WGS sequence"/>
</dbReference>
<keyword evidence="1" id="KW-0472">Membrane</keyword>
<evidence type="ECO:0000256" key="1">
    <source>
        <dbReference type="SAM" id="Phobius"/>
    </source>
</evidence>
<dbReference type="EMBL" id="BMAV01003283">
    <property type="protein sequence ID" value="GFY42730.1"/>
    <property type="molecule type" value="Genomic_DNA"/>
</dbReference>
<dbReference type="OrthoDB" id="10509562at2759"/>
<feature type="transmembrane region" description="Helical" evidence="1">
    <location>
        <begin position="62"/>
        <end position="87"/>
    </location>
</feature>
<comment type="caution">
    <text evidence="2">The sequence shown here is derived from an EMBL/GenBank/DDBJ whole genome shotgun (WGS) entry which is preliminary data.</text>
</comment>
<dbReference type="AlphaFoldDB" id="A0A8X6WXW0"/>
<proteinExistence type="predicted"/>
<keyword evidence="1" id="KW-0812">Transmembrane</keyword>
<protein>
    <submittedName>
        <fullName evidence="2">Uncharacterized protein</fullName>
    </submittedName>
</protein>
<accession>A0A8X6WXW0</accession>
<feature type="transmembrane region" description="Helical" evidence="1">
    <location>
        <begin position="25"/>
        <end position="42"/>
    </location>
</feature>
<name>A0A8X6WXW0_9ARAC</name>
<organism evidence="2 3">
    <name type="scientific">Trichonephila inaurata madagascariensis</name>
    <dbReference type="NCBI Taxonomy" id="2747483"/>
    <lineage>
        <taxon>Eukaryota</taxon>
        <taxon>Metazoa</taxon>
        <taxon>Ecdysozoa</taxon>
        <taxon>Arthropoda</taxon>
        <taxon>Chelicerata</taxon>
        <taxon>Arachnida</taxon>
        <taxon>Araneae</taxon>
        <taxon>Araneomorphae</taxon>
        <taxon>Entelegynae</taxon>
        <taxon>Araneoidea</taxon>
        <taxon>Nephilidae</taxon>
        <taxon>Trichonephila</taxon>
        <taxon>Trichonephila inaurata</taxon>
    </lineage>
</organism>
<gene>
    <name evidence="2" type="ORF">TNIN_5231</name>
</gene>
<evidence type="ECO:0000313" key="3">
    <source>
        <dbReference type="Proteomes" id="UP000886998"/>
    </source>
</evidence>
<keyword evidence="1" id="KW-1133">Transmembrane helix</keyword>
<keyword evidence="3" id="KW-1185">Reference proteome</keyword>
<reference evidence="2" key="1">
    <citation type="submission" date="2020-08" db="EMBL/GenBank/DDBJ databases">
        <title>Multicomponent nature underlies the extraordinary mechanical properties of spider dragline silk.</title>
        <authorList>
            <person name="Kono N."/>
            <person name="Nakamura H."/>
            <person name="Mori M."/>
            <person name="Yoshida Y."/>
            <person name="Ohtoshi R."/>
            <person name="Malay A.D."/>
            <person name="Moran D.A.P."/>
            <person name="Tomita M."/>
            <person name="Numata K."/>
            <person name="Arakawa K."/>
        </authorList>
    </citation>
    <scope>NUCLEOTIDE SEQUENCE</scope>
</reference>
<sequence length="102" mass="11277">MCYLFTAASPRSSPQMSLVAGKTPLFSPIVNGFLALAIRFGLIKYDALRAFSFIDVGGPHKFFLSFVFCFFFLFKIPRTCLLLQGAYVSSGEADLKVVSLLH</sequence>